<keyword evidence="3" id="KW-1185">Reference proteome</keyword>
<comment type="caution">
    <text evidence="2">The sequence shown here is derived from an EMBL/GenBank/DDBJ whole genome shotgun (WGS) entry which is preliminary data.</text>
</comment>
<dbReference type="EMBL" id="BPVZ01000053">
    <property type="protein sequence ID" value="GKV19637.1"/>
    <property type="molecule type" value="Genomic_DNA"/>
</dbReference>
<dbReference type="PANTHER" id="PTHR47481:SF29">
    <property type="entry name" value="RETROTRANSPOSON GAG DOMAIN-CONTAINING PROTEIN"/>
    <property type="match status" value="1"/>
</dbReference>
<feature type="region of interest" description="Disordered" evidence="1">
    <location>
        <begin position="192"/>
        <end position="272"/>
    </location>
</feature>
<dbReference type="AlphaFoldDB" id="A0AAV5K6G9"/>
<name>A0AAV5K6G9_9ROSI</name>
<dbReference type="Pfam" id="PF14223">
    <property type="entry name" value="Retrotran_gag_2"/>
    <property type="match status" value="1"/>
</dbReference>
<evidence type="ECO:0008006" key="4">
    <source>
        <dbReference type="Google" id="ProtNLM"/>
    </source>
</evidence>
<feature type="compositionally biased region" description="Low complexity" evidence="1">
    <location>
        <begin position="192"/>
        <end position="202"/>
    </location>
</feature>
<sequence length="272" mass="30960">MLWKELMIPVLRSKGVYGHVDGFDPCPSPMDSTFEQWHQIDCQVLSWIQSTIAFEVLQMIIQPGRSLTVKQAWDAIQESHQDQLVAQSMLYRQEFMALKKEPEQSMISYLQRAKTTSDRLFGIGESVSDRDLVLHTLARLDSAYTVSKRTIPQRVPFPSFNQLRSLLLIEEATVLRESGQAMAAAPFSSPQVLLSSTSSQQQRDFNYSPRPPNRNNNCGRNNFWGRGGGRYSGARFNGQQQMNCGGGRFHNQQNYHPRPDYSSPRPLTSHGY</sequence>
<gene>
    <name evidence="2" type="ORF">SLEP1_g29868</name>
</gene>
<evidence type="ECO:0000313" key="2">
    <source>
        <dbReference type="EMBL" id="GKV19637.1"/>
    </source>
</evidence>
<evidence type="ECO:0000313" key="3">
    <source>
        <dbReference type="Proteomes" id="UP001054252"/>
    </source>
</evidence>
<accession>A0AAV5K6G9</accession>
<dbReference type="Proteomes" id="UP001054252">
    <property type="component" value="Unassembled WGS sequence"/>
</dbReference>
<organism evidence="2 3">
    <name type="scientific">Rubroshorea leprosula</name>
    <dbReference type="NCBI Taxonomy" id="152421"/>
    <lineage>
        <taxon>Eukaryota</taxon>
        <taxon>Viridiplantae</taxon>
        <taxon>Streptophyta</taxon>
        <taxon>Embryophyta</taxon>
        <taxon>Tracheophyta</taxon>
        <taxon>Spermatophyta</taxon>
        <taxon>Magnoliopsida</taxon>
        <taxon>eudicotyledons</taxon>
        <taxon>Gunneridae</taxon>
        <taxon>Pentapetalae</taxon>
        <taxon>rosids</taxon>
        <taxon>malvids</taxon>
        <taxon>Malvales</taxon>
        <taxon>Dipterocarpaceae</taxon>
        <taxon>Rubroshorea</taxon>
    </lineage>
</organism>
<proteinExistence type="predicted"/>
<reference evidence="2 3" key="1">
    <citation type="journal article" date="2021" name="Commun. Biol.">
        <title>The genome of Shorea leprosula (Dipterocarpaceae) highlights the ecological relevance of drought in aseasonal tropical rainforests.</title>
        <authorList>
            <person name="Ng K.K.S."/>
            <person name="Kobayashi M.J."/>
            <person name="Fawcett J.A."/>
            <person name="Hatakeyama M."/>
            <person name="Paape T."/>
            <person name="Ng C.H."/>
            <person name="Ang C.C."/>
            <person name="Tnah L.H."/>
            <person name="Lee C.T."/>
            <person name="Nishiyama T."/>
            <person name="Sese J."/>
            <person name="O'Brien M.J."/>
            <person name="Copetti D."/>
            <person name="Mohd Noor M.I."/>
            <person name="Ong R.C."/>
            <person name="Putra M."/>
            <person name="Sireger I.Z."/>
            <person name="Indrioko S."/>
            <person name="Kosugi Y."/>
            <person name="Izuno A."/>
            <person name="Isagi Y."/>
            <person name="Lee S.L."/>
            <person name="Shimizu K.K."/>
        </authorList>
    </citation>
    <scope>NUCLEOTIDE SEQUENCE [LARGE SCALE GENOMIC DNA]</scope>
    <source>
        <strain evidence="2">214</strain>
    </source>
</reference>
<evidence type="ECO:0000256" key="1">
    <source>
        <dbReference type="SAM" id="MobiDB-lite"/>
    </source>
</evidence>
<protein>
    <recommendedName>
        <fullName evidence="4">Gag protein</fullName>
    </recommendedName>
</protein>
<feature type="compositionally biased region" description="Low complexity" evidence="1">
    <location>
        <begin position="213"/>
        <end position="224"/>
    </location>
</feature>
<dbReference type="PANTHER" id="PTHR47481">
    <property type="match status" value="1"/>
</dbReference>